<reference evidence="4" key="1">
    <citation type="submission" date="2022-10" db="EMBL/GenBank/DDBJ databases">
        <authorList>
            <person name="Kim H.S."/>
            <person name="Kim J.-S."/>
            <person name="Suh M.K."/>
            <person name="Eom M.K."/>
            <person name="Lee J.-S."/>
        </authorList>
    </citation>
    <scope>NUCLEOTIDE SEQUENCE</scope>
    <source>
        <strain evidence="4">LIP-5</strain>
    </source>
</reference>
<dbReference type="Pfam" id="PF16323">
    <property type="entry name" value="DUF4959"/>
    <property type="match status" value="1"/>
</dbReference>
<evidence type="ECO:0000259" key="2">
    <source>
        <dbReference type="Pfam" id="PF16391"/>
    </source>
</evidence>
<accession>A0AAE3LJR8</accession>
<feature type="domain" description="DUF5000" evidence="2">
    <location>
        <begin position="249"/>
        <end position="393"/>
    </location>
</feature>
<keyword evidence="5" id="KW-1185">Reference proteome</keyword>
<feature type="domain" description="DUF4959" evidence="1">
    <location>
        <begin position="18"/>
        <end position="121"/>
    </location>
</feature>
<organism evidence="4 5">
    <name type="scientific">Haoranjiania flava</name>
    <dbReference type="NCBI Taxonomy" id="1856322"/>
    <lineage>
        <taxon>Bacteria</taxon>
        <taxon>Pseudomonadati</taxon>
        <taxon>Bacteroidota</taxon>
        <taxon>Chitinophagia</taxon>
        <taxon>Chitinophagales</taxon>
        <taxon>Chitinophagaceae</taxon>
        <taxon>Haoranjiania</taxon>
    </lineage>
</organism>
<dbReference type="Pfam" id="PF17166">
    <property type="entry name" value="DUF5126"/>
    <property type="match status" value="1"/>
</dbReference>
<name>A0AAE3LJR8_9BACT</name>
<sequence length="396" mass="44596">MKNLVILYVLLLSVLFFSCSKEKYVEPLVSDTAPAPVTQVTVEPLPGAAKISYKLPKDESLRYVKAVYEIRKGVEREVIGSQYNNFIVVDGFPSTNEYEVKLYSVSFGEQYSEPVSVKVQPSTPPLLEAYNTVKFSETFGGTTLTFENKGAASLAVMILTPDSSGRLSEVETYYTKSTEGRVSVRGFPAQPRLFAAVVRDRYGNLSDTITQTVTPVFEEKIPKDKFVEVRLANDTYEPHIPNGQMFQIWDDRIAPNGGIGVFHTKPGSGIPQSFTFDMGRITLLSRYKLWHRGPGTQWAYQLGAPKKWEVWGRTTAPDPQGSWEGWTKLMDCNSYKPSGEGPVTNEDALYATSTGEDFIFPNDIPPVRYLRFNIVETWGYLDYIYIQELTLWGQLQ</sequence>
<evidence type="ECO:0000259" key="1">
    <source>
        <dbReference type="Pfam" id="PF16323"/>
    </source>
</evidence>
<feature type="domain" description="DUF5126" evidence="3">
    <location>
        <begin position="123"/>
        <end position="223"/>
    </location>
</feature>
<dbReference type="InterPro" id="IPR032527">
    <property type="entry name" value="DUF4959"/>
</dbReference>
<comment type="caution">
    <text evidence="4">The sequence shown here is derived from an EMBL/GenBank/DDBJ whole genome shotgun (WGS) entry which is preliminary data.</text>
</comment>
<proteinExistence type="predicted"/>
<evidence type="ECO:0000259" key="3">
    <source>
        <dbReference type="Pfam" id="PF17166"/>
    </source>
</evidence>
<dbReference type="EMBL" id="JAOTPL010000004">
    <property type="protein sequence ID" value="MCU7693659.1"/>
    <property type="molecule type" value="Genomic_DNA"/>
</dbReference>
<dbReference type="InterPro" id="IPR032164">
    <property type="entry name" value="DUF5000"/>
</dbReference>
<keyword evidence="4" id="KW-0449">Lipoprotein</keyword>
<evidence type="ECO:0000313" key="4">
    <source>
        <dbReference type="EMBL" id="MCU7693659.1"/>
    </source>
</evidence>
<protein>
    <submittedName>
        <fullName evidence="4">DUF5000 domain-containing lipoprotein</fullName>
    </submittedName>
</protein>
<dbReference type="AlphaFoldDB" id="A0AAE3LJR8"/>
<dbReference type="Proteomes" id="UP001209317">
    <property type="component" value="Unassembled WGS sequence"/>
</dbReference>
<dbReference type="Pfam" id="PF16391">
    <property type="entry name" value="DUF5000"/>
    <property type="match status" value="1"/>
</dbReference>
<dbReference type="InterPro" id="IPR033431">
    <property type="entry name" value="DUF5126"/>
</dbReference>
<gene>
    <name evidence="4" type="ORF">OD355_03910</name>
</gene>
<dbReference type="RefSeq" id="WP_263037147.1">
    <property type="nucleotide sequence ID" value="NZ_JAOTPL010000004.1"/>
</dbReference>
<evidence type="ECO:0000313" key="5">
    <source>
        <dbReference type="Proteomes" id="UP001209317"/>
    </source>
</evidence>
<dbReference type="PROSITE" id="PS51257">
    <property type="entry name" value="PROKAR_LIPOPROTEIN"/>
    <property type="match status" value="1"/>
</dbReference>
<dbReference type="Gene3D" id="2.60.120.260">
    <property type="entry name" value="Galactose-binding domain-like"/>
    <property type="match status" value="1"/>
</dbReference>